<dbReference type="Proteomes" id="UP001282284">
    <property type="component" value="Unassembled WGS sequence"/>
</dbReference>
<protein>
    <submittedName>
        <fullName evidence="1">Phage portal protein</fullName>
    </submittedName>
</protein>
<dbReference type="InterPro" id="IPR006427">
    <property type="entry name" value="Portal_HK97"/>
</dbReference>
<dbReference type="NCBIfam" id="TIGR01537">
    <property type="entry name" value="portal_HK97"/>
    <property type="match status" value="1"/>
</dbReference>
<organism evidence="1 2">
    <name type="scientific">Sporosarcina saromensis</name>
    <dbReference type="NCBI Taxonomy" id="359365"/>
    <lineage>
        <taxon>Bacteria</taxon>
        <taxon>Bacillati</taxon>
        <taxon>Bacillota</taxon>
        <taxon>Bacilli</taxon>
        <taxon>Bacillales</taxon>
        <taxon>Caryophanaceae</taxon>
        <taxon>Sporosarcina</taxon>
    </lineage>
</organism>
<gene>
    <name evidence="1" type="ORF">QT711_03390</name>
</gene>
<evidence type="ECO:0000313" key="1">
    <source>
        <dbReference type="EMBL" id="MDW0112214.1"/>
    </source>
</evidence>
<dbReference type="InterPro" id="IPR006944">
    <property type="entry name" value="Phage/GTA_portal"/>
</dbReference>
<proteinExistence type="predicted"/>
<name>A0ABU4G5H2_9BACL</name>
<keyword evidence="2" id="KW-1185">Reference proteome</keyword>
<dbReference type="EMBL" id="JAUBDI010000002">
    <property type="protein sequence ID" value="MDW0112214.1"/>
    <property type="molecule type" value="Genomic_DNA"/>
</dbReference>
<reference evidence="1 2" key="1">
    <citation type="submission" date="2023-06" db="EMBL/GenBank/DDBJ databases">
        <title>Sporosarcina sp. nov., isolated from Korean traditional fermented seafood 'Jeotgal'.</title>
        <authorList>
            <person name="Yang A.I."/>
            <person name="Shin N.-R."/>
        </authorList>
    </citation>
    <scope>NUCLEOTIDE SEQUENCE [LARGE SCALE GENOMIC DNA]</scope>
    <source>
        <strain evidence="1 2">KCTC13119</strain>
    </source>
</reference>
<sequence>MGLRDWFWSFARGPDNTVMLDACSSELFVEVFYKKLAIDSSVNLIANALVKSRFRTLEKGKIKKGNIHYLFNVKPNKNQNASEFIHEMTSNLLYDNEVLVVMLDDELYIADDWERKEFAIKENIYSKVTIRNLTLERSFNESEVFYFRLNNENILEVINGLYASYAKLLTAGMNSYKRKNSKKYFAKLGSLFSQQDEDQDDLSEMFSEQFKKFFNAEGDALWPMQEGIELEEAGERSEKDKTDSRDIRAIIDDIFDFVAMAFHIPKGLLKGDVADVSDMTDNFLTFCVNPIAELIGDEINSKMYTKDEYLEGTRLKVDTSLIKAIDITTMANAVDKFLSSGTHNPDENRDMLGLEPLNEEWSKEYYITKNYESSNQTARGGENE</sequence>
<evidence type="ECO:0000313" key="2">
    <source>
        <dbReference type="Proteomes" id="UP001282284"/>
    </source>
</evidence>
<comment type="caution">
    <text evidence="1">The sequence shown here is derived from an EMBL/GenBank/DDBJ whole genome shotgun (WGS) entry which is preliminary data.</text>
</comment>
<accession>A0ABU4G5H2</accession>
<dbReference type="Pfam" id="PF04860">
    <property type="entry name" value="Phage_portal"/>
    <property type="match status" value="1"/>
</dbReference>